<dbReference type="InterPro" id="IPR023000">
    <property type="entry name" value="Shikimate_kinase_CS"/>
</dbReference>
<evidence type="ECO:0000313" key="13">
    <source>
        <dbReference type="Proteomes" id="UP000050326"/>
    </source>
</evidence>
<dbReference type="PATRIC" id="fig|36849.3.peg.1493"/>
<evidence type="ECO:0000256" key="1">
    <source>
        <dbReference type="ARBA" id="ARBA00004842"/>
    </source>
</evidence>
<dbReference type="InterPro" id="IPR027417">
    <property type="entry name" value="P-loop_NTPase"/>
</dbReference>
<evidence type="ECO:0000256" key="5">
    <source>
        <dbReference type="ARBA" id="ARBA00022679"/>
    </source>
</evidence>
<evidence type="ECO:0000256" key="4">
    <source>
        <dbReference type="ARBA" id="ARBA00022605"/>
    </source>
</evidence>
<comment type="function">
    <text evidence="11">Catalyzes the specific phosphorylation of the 3-hydroxyl group of shikimic acid using ATP as a cosubstrate.</text>
</comment>
<comment type="subunit">
    <text evidence="11">Monomer.</text>
</comment>
<evidence type="ECO:0000256" key="2">
    <source>
        <dbReference type="ARBA" id="ARBA00006997"/>
    </source>
</evidence>
<keyword evidence="8 11" id="KW-0067">ATP-binding</keyword>
<evidence type="ECO:0000256" key="6">
    <source>
        <dbReference type="ARBA" id="ARBA00022741"/>
    </source>
</evidence>
<dbReference type="GO" id="GO:0009073">
    <property type="term" value="P:aromatic amino acid family biosynthetic process"/>
    <property type="evidence" value="ECO:0007669"/>
    <property type="project" value="UniProtKB-KW"/>
</dbReference>
<dbReference type="GO" id="GO:0005524">
    <property type="term" value="F:ATP binding"/>
    <property type="evidence" value="ECO:0007669"/>
    <property type="project" value="UniProtKB-UniRule"/>
</dbReference>
<keyword evidence="5 11" id="KW-0808">Transferase</keyword>
<sequence length="170" mass="19195">MRKGNIALIGFMGTGKTTTGMILSEKLGYRFVDSDDEIQNKCGLLISEIFKTKGEDYFRYIEMQVIKELSNQDKSIIACGGGVVKSPENVSNLKKRGIIVCLTADKDIIYDRISGNDTRPLVAGKSREEVYNLIEERKQLYTAADIFIDTSYDSPLIVANRVMDTFRLYR</sequence>
<dbReference type="InterPro" id="IPR000623">
    <property type="entry name" value="Shikimate_kinase/TSH1"/>
</dbReference>
<dbReference type="Proteomes" id="UP000050326">
    <property type="component" value="Unassembled WGS sequence"/>
</dbReference>
<evidence type="ECO:0000256" key="3">
    <source>
        <dbReference type="ARBA" id="ARBA00012154"/>
    </source>
</evidence>
<name>A0A0N8NTI5_9CLOT</name>
<comment type="cofactor">
    <cofactor evidence="11">
        <name>Mg(2+)</name>
        <dbReference type="ChEBI" id="CHEBI:18420"/>
    </cofactor>
    <text evidence="11">Binds 1 Mg(2+) ion per subunit.</text>
</comment>
<dbReference type="EC" id="2.7.1.71" evidence="3 11"/>
<evidence type="ECO:0000256" key="11">
    <source>
        <dbReference type="HAMAP-Rule" id="MF_00109"/>
    </source>
</evidence>
<feature type="binding site" evidence="11">
    <location>
        <position position="17"/>
    </location>
    <ligand>
        <name>Mg(2+)</name>
        <dbReference type="ChEBI" id="CHEBI:18420"/>
    </ligand>
</feature>
<dbReference type="PROSITE" id="PS01128">
    <property type="entry name" value="SHIKIMATE_KINASE"/>
    <property type="match status" value="1"/>
</dbReference>
<comment type="caution">
    <text evidence="12">The sequence shown here is derived from an EMBL/GenBank/DDBJ whole genome shotgun (WGS) entry which is preliminary data.</text>
</comment>
<keyword evidence="9 11" id="KW-0057">Aromatic amino acid biosynthesis</keyword>
<comment type="pathway">
    <text evidence="1 11">Metabolic intermediate biosynthesis; chorismate biosynthesis; chorismate from D-erythrose 4-phosphate and phosphoenolpyruvate: step 5/7.</text>
</comment>
<comment type="subcellular location">
    <subcellularLocation>
        <location evidence="11">Cytoplasm</location>
    </subcellularLocation>
</comment>
<evidence type="ECO:0000256" key="10">
    <source>
        <dbReference type="ARBA" id="ARBA00048567"/>
    </source>
</evidence>
<dbReference type="GO" id="GO:0004765">
    <property type="term" value="F:shikimate kinase activity"/>
    <property type="evidence" value="ECO:0007669"/>
    <property type="project" value="UniProtKB-UniRule"/>
</dbReference>
<keyword evidence="11" id="KW-0460">Magnesium</keyword>
<evidence type="ECO:0000256" key="7">
    <source>
        <dbReference type="ARBA" id="ARBA00022777"/>
    </source>
</evidence>
<dbReference type="EMBL" id="LKET01000028">
    <property type="protein sequence ID" value="KPU44928.1"/>
    <property type="molecule type" value="Genomic_DNA"/>
</dbReference>
<feature type="binding site" evidence="11">
    <location>
        <position position="59"/>
    </location>
    <ligand>
        <name>substrate</name>
    </ligand>
</feature>
<dbReference type="CDD" id="cd00464">
    <property type="entry name" value="SK"/>
    <property type="match status" value="1"/>
</dbReference>
<feature type="binding site" evidence="11">
    <location>
        <position position="119"/>
    </location>
    <ligand>
        <name>ATP</name>
        <dbReference type="ChEBI" id="CHEBI:30616"/>
    </ligand>
</feature>
<dbReference type="Gene3D" id="3.40.50.300">
    <property type="entry name" value="P-loop containing nucleotide triphosphate hydrolases"/>
    <property type="match status" value="1"/>
</dbReference>
<dbReference type="UniPathway" id="UPA00053">
    <property type="reaction ID" value="UER00088"/>
</dbReference>
<keyword evidence="13" id="KW-1185">Reference proteome</keyword>
<comment type="catalytic activity">
    <reaction evidence="10 11">
        <text>shikimate + ATP = 3-phosphoshikimate + ADP + H(+)</text>
        <dbReference type="Rhea" id="RHEA:13121"/>
        <dbReference type="ChEBI" id="CHEBI:15378"/>
        <dbReference type="ChEBI" id="CHEBI:30616"/>
        <dbReference type="ChEBI" id="CHEBI:36208"/>
        <dbReference type="ChEBI" id="CHEBI:145989"/>
        <dbReference type="ChEBI" id="CHEBI:456216"/>
        <dbReference type="EC" id="2.7.1.71"/>
    </reaction>
</comment>
<feature type="binding site" evidence="11">
    <location>
        <position position="81"/>
    </location>
    <ligand>
        <name>substrate</name>
    </ligand>
</feature>
<dbReference type="GO" id="GO:0005829">
    <property type="term" value="C:cytosol"/>
    <property type="evidence" value="ECO:0007669"/>
    <property type="project" value="TreeGrafter"/>
</dbReference>
<feature type="binding site" evidence="11">
    <location>
        <position position="137"/>
    </location>
    <ligand>
        <name>substrate</name>
    </ligand>
</feature>
<dbReference type="AlphaFoldDB" id="A0A0N8NTI5"/>
<dbReference type="InterPro" id="IPR031322">
    <property type="entry name" value="Shikimate/glucono_kinase"/>
</dbReference>
<dbReference type="PANTHER" id="PTHR21087:SF16">
    <property type="entry name" value="SHIKIMATE KINASE 1, CHLOROPLASTIC"/>
    <property type="match status" value="1"/>
</dbReference>
<reference evidence="12 13" key="1">
    <citation type="submission" date="2015-09" db="EMBL/GenBank/DDBJ databases">
        <title>Genome sequence of Oxobacter pfennigii DSM 3222.</title>
        <authorList>
            <person name="Poehlein A."/>
            <person name="Bengelsdorf F.R."/>
            <person name="Schiel-Bengelsdorf B."/>
            <person name="Duerre P."/>
            <person name="Daniel R."/>
        </authorList>
    </citation>
    <scope>NUCLEOTIDE SEQUENCE [LARGE SCALE GENOMIC DNA]</scope>
    <source>
        <strain evidence="12 13">DSM 3222</strain>
    </source>
</reference>
<keyword evidence="11" id="KW-0479">Metal-binding</keyword>
<keyword evidence="4 11" id="KW-0028">Amino-acid biosynthesis</keyword>
<dbReference type="GO" id="GO:0008652">
    <property type="term" value="P:amino acid biosynthetic process"/>
    <property type="evidence" value="ECO:0007669"/>
    <property type="project" value="UniProtKB-KW"/>
</dbReference>
<comment type="similarity">
    <text evidence="2 11">Belongs to the shikimate kinase family.</text>
</comment>
<evidence type="ECO:0000256" key="9">
    <source>
        <dbReference type="ARBA" id="ARBA00023141"/>
    </source>
</evidence>
<dbReference type="SUPFAM" id="SSF52540">
    <property type="entry name" value="P-loop containing nucleoside triphosphate hydrolases"/>
    <property type="match status" value="1"/>
</dbReference>
<keyword evidence="11" id="KW-0963">Cytoplasm</keyword>
<feature type="binding site" evidence="11">
    <location>
        <begin position="13"/>
        <end position="18"/>
    </location>
    <ligand>
        <name>ATP</name>
        <dbReference type="ChEBI" id="CHEBI:30616"/>
    </ligand>
</feature>
<dbReference type="GO" id="GO:0000287">
    <property type="term" value="F:magnesium ion binding"/>
    <property type="evidence" value="ECO:0007669"/>
    <property type="project" value="UniProtKB-UniRule"/>
</dbReference>
<protein>
    <recommendedName>
        <fullName evidence="3 11">Shikimate kinase</fullName>
        <shortName evidence="11">SK</shortName>
        <ecNumber evidence="3 11">2.7.1.71</ecNumber>
    </recommendedName>
</protein>
<gene>
    <name evidence="12" type="primary">aroK_2</name>
    <name evidence="11" type="synonym">aroK</name>
    <name evidence="12" type="ORF">OXPF_14060</name>
</gene>
<keyword evidence="7 11" id="KW-0418">Kinase</keyword>
<dbReference type="PANTHER" id="PTHR21087">
    <property type="entry name" value="SHIKIMATE KINASE"/>
    <property type="match status" value="1"/>
</dbReference>
<proteinExistence type="inferred from homology"/>
<evidence type="ECO:0000313" key="12">
    <source>
        <dbReference type="EMBL" id="KPU44928.1"/>
    </source>
</evidence>
<keyword evidence="6 11" id="KW-0547">Nucleotide-binding</keyword>
<evidence type="ECO:0000256" key="8">
    <source>
        <dbReference type="ARBA" id="ARBA00022840"/>
    </source>
</evidence>
<dbReference type="STRING" id="36849.OXPF_14060"/>
<accession>A0A0N8NTI5</accession>
<dbReference type="GO" id="GO:0009423">
    <property type="term" value="P:chorismate biosynthetic process"/>
    <property type="evidence" value="ECO:0007669"/>
    <property type="project" value="UniProtKB-UniRule"/>
</dbReference>
<organism evidence="12 13">
    <name type="scientific">Oxobacter pfennigii</name>
    <dbReference type="NCBI Taxonomy" id="36849"/>
    <lineage>
        <taxon>Bacteria</taxon>
        <taxon>Bacillati</taxon>
        <taxon>Bacillota</taxon>
        <taxon>Clostridia</taxon>
        <taxon>Eubacteriales</taxon>
        <taxon>Clostridiaceae</taxon>
        <taxon>Oxobacter</taxon>
    </lineage>
</organism>
<dbReference type="PRINTS" id="PR01100">
    <property type="entry name" value="SHIKIMTKNASE"/>
</dbReference>
<feature type="binding site" evidence="11">
    <location>
        <position position="35"/>
    </location>
    <ligand>
        <name>substrate</name>
    </ligand>
</feature>
<dbReference type="HAMAP" id="MF_00109">
    <property type="entry name" value="Shikimate_kinase"/>
    <property type="match status" value="1"/>
</dbReference>
<comment type="caution">
    <text evidence="11">Lacks conserved residue(s) required for the propagation of feature annotation.</text>
</comment>
<dbReference type="Pfam" id="PF01202">
    <property type="entry name" value="SKI"/>
    <property type="match status" value="1"/>
</dbReference>